<evidence type="ECO:0000256" key="2">
    <source>
        <dbReference type="ARBA" id="ARBA00022679"/>
    </source>
</evidence>
<proteinExistence type="predicted"/>
<protein>
    <submittedName>
        <fullName evidence="6">Lysophospholipid acyltransferase family protein</fullName>
    </submittedName>
</protein>
<feature type="domain" description="Phospholipid/glycerol acyltransferase" evidence="5">
    <location>
        <begin position="81"/>
        <end position="200"/>
    </location>
</feature>
<gene>
    <name evidence="6" type="ORF">PH603_00545</name>
</gene>
<dbReference type="PANTHER" id="PTHR10434:SF11">
    <property type="entry name" value="1-ACYL-SN-GLYCEROL-3-PHOSPHATE ACYLTRANSFERASE"/>
    <property type="match status" value="1"/>
</dbReference>
<evidence type="ECO:0000259" key="5">
    <source>
        <dbReference type="SMART" id="SM00563"/>
    </source>
</evidence>
<reference evidence="6" key="1">
    <citation type="submission" date="2023-01" db="EMBL/GenBank/DDBJ databases">
        <title>The genome sequence of Kordiimonadaceae bacterium 6D33.</title>
        <authorList>
            <person name="Liu Y."/>
        </authorList>
    </citation>
    <scope>NUCLEOTIDE SEQUENCE</scope>
    <source>
        <strain evidence="6">6D33</strain>
    </source>
</reference>
<keyword evidence="4" id="KW-0472">Membrane</keyword>
<sequence length="304" mass="33316">MAVEYAGLKANVAGKGWSALGLWRASVVALITLVTVPIQSTVLVILPRYWWVMPTLWHRTACRLIGIRIERLAPRRHGKPVLYVANHISWLDILVLGGVLPKASFVAKAEVQTWGVFGWLAGLHRTLYVDRARRTASAAQRDSLAERVQEGSSLILFPEGTSTDGMKVLKFKSSLFSVAERADEAAHHDLIIQPITIAYTEVNGMPLTRALKPIVAWLGDAELVGHLKALIGVGRVAATVEFHEPVTYTEMGCRKVLATHCETAIRAGLERAHRNEARFGPQRLPELVAPEAVDTGFEDGSLPA</sequence>
<feature type="transmembrane region" description="Helical" evidence="4">
    <location>
        <begin position="22"/>
        <end position="46"/>
    </location>
</feature>
<keyword evidence="2" id="KW-0808">Transferase</keyword>
<dbReference type="GO" id="GO:0003841">
    <property type="term" value="F:1-acylglycerol-3-phosphate O-acyltransferase activity"/>
    <property type="evidence" value="ECO:0007669"/>
    <property type="project" value="TreeGrafter"/>
</dbReference>
<dbReference type="AlphaFoldDB" id="A0AAE9XSE0"/>
<evidence type="ECO:0000256" key="1">
    <source>
        <dbReference type="ARBA" id="ARBA00005189"/>
    </source>
</evidence>
<evidence type="ECO:0000256" key="4">
    <source>
        <dbReference type="SAM" id="Phobius"/>
    </source>
</evidence>
<keyword evidence="4" id="KW-0812">Transmembrane</keyword>
<dbReference type="Proteomes" id="UP001217500">
    <property type="component" value="Chromosome"/>
</dbReference>
<keyword evidence="7" id="KW-1185">Reference proteome</keyword>
<evidence type="ECO:0000256" key="3">
    <source>
        <dbReference type="ARBA" id="ARBA00023315"/>
    </source>
</evidence>
<comment type="pathway">
    <text evidence="1">Lipid metabolism.</text>
</comment>
<dbReference type="SUPFAM" id="SSF69593">
    <property type="entry name" value="Glycerol-3-phosphate (1)-acyltransferase"/>
    <property type="match status" value="1"/>
</dbReference>
<dbReference type="PANTHER" id="PTHR10434">
    <property type="entry name" value="1-ACYL-SN-GLYCEROL-3-PHOSPHATE ACYLTRANSFERASE"/>
    <property type="match status" value="1"/>
</dbReference>
<dbReference type="SMART" id="SM00563">
    <property type="entry name" value="PlsC"/>
    <property type="match status" value="1"/>
</dbReference>
<dbReference type="EMBL" id="CP116805">
    <property type="protein sequence ID" value="WCL54246.1"/>
    <property type="molecule type" value="Genomic_DNA"/>
</dbReference>
<name>A0AAE9XSE0_9PROT</name>
<dbReference type="InterPro" id="IPR002123">
    <property type="entry name" value="Plipid/glycerol_acylTrfase"/>
</dbReference>
<dbReference type="KEGG" id="gso:PH603_00545"/>
<accession>A0AAE9XSE0</accession>
<evidence type="ECO:0000313" key="6">
    <source>
        <dbReference type="EMBL" id="WCL54246.1"/>
    </source>
</evidence>
<evidence type="ECO:0000313" key="7">
    <source>
        <dbReference type="Proteomes" id="UP001217500"/>
    </source>
</evidence>
<dbReference type="Pfam" id="PF01553">
    <property type="entry name" value="Acyltransferase"/>
    <property type="match status" value="1"/>
</dbReference>
<keyword evidence="3 6" id="KW-0012">Acyltransferase</keyword>
<organism evidence="6 7">
    <name type="scientific">Gimibacter soli</name>
    <dbReference type="NCBI Taxonomy" id="3024400"/>
    <lineage>
        <taxon>Bacteria</taxon>
        <taxon>Pseudomonadati</taxon>
        <taxon>Pseudomonadota</taxon>
        <taxon>Alphaproteobacteria</taxon>
        <taxon>Kordiimonadales</taxon>
        <taxon>Temperatibacteraceae</taxon>
        <taxon>Gimibacter</taxon>
    </lineage>
</organism>
<dbReference type="GO" id="GO:0006654">
    <property type="term" value="P:phosphatidic acid biosynthetic process"/>
    <property type="evidence" value="ECO:0007669"/>
    <property type="project" value="TreeGrafter"/>
</dbReference>
<keyword evidence="4" id="KW-1133">Transmembrane helix</keyword>
<dbReference type="RefSeq" id="WP_289503965.1">
    <property type="nucleotide sequence ID" value="NZ_CP116805.1"/>
</dbReference>
<dbReference type="CDD" id="cd07989">
    <property type="entry name" value="LPLAT_AGPAT-like"/>
    <property type="match status" value="1"/>
</dbReference>